<evidence type="ECO:0008006" key="5">
    <source>
        <dbReference type="Google" id="ProtNLM"/>
    </source>
</evidence>
<evidence type="ECO:0000313" key="4">
    <source>
        <dbReference type="Proteomes" id="UP000178186"/>
    </source>
</evidence>
<keyword evidence="2" id="KW-0472">Membrane</keyword>
<feature type="coiled-coil region" evidence="1">
    <location>
        <begin position="48"/>
        <end position="75"/>
    </location>
</feature>
<gene>
    <name evidence="3" type="ORF">A3H64_02350</name>
</gene>
<accession>A0A1G2H2Z5</accession>
<reference evidence="3 4" key="1">
    <citation type="journal article" date="2016" name="Nat. Commun.">
        <title>Thousands of microbial genomes shed light on interconnected biogeochemical processes in an aquifer system.</title>
        <authorList>
            <person name="Anantharaman K."/>
            <person name="Brown C.T."/>
            <person name="Hug L.A."/>
            <person name="Sharon I."/>
            <person name="Castelle C.J."/>
            <person name="Probst A.J."/>
            <person name="Thomas B.C."/>
            <person name="Singh A."/>
            <person name="Wilkins M.J."/>
            <person name="Karaoz U."/>
            <person name="Brodie E.L."/>
            <person name="Williams K.H."/>
            <person name="Hubbard S.S."/>
            <person name="Banfield J.F."/>
        </authorList>
    </citation>
    <scope>NUCLEOTIDE SEQUENCE [LARGE SCALE GENOMIC DNA]</scope>
</reference>
<proteinExistence type="predicted"/>
<dbReference type="Proteomes" id="UP000178186">
    <property type="component" value="Unassembled WGS sequence"/>
</dbReference>
<sequence>MRDFQEQSRARAFFASRPVLMVLLLLLLGMGIISFRALEAGWSAQTERAAVKDRLRDLEAKKNALTSELEDLRSEEGIEREAREKLNFRKPGEEVVIIKDASSASVENNTANASFWERVKQWFSGIMN</sequence>
<keyword evidence="2" id="KW-1133">Transmembrane helix</keyword>
<dbReference type="Pfam" id="PF04977">
    <property type="entry name" value="DivIC"/>
    <property type="match status" value="1"/>
</dbReference>
<protein>
    <recommendedName>
        <fullName evidence="5">Cell division protein FtsL</fullName>
    </recommendedName>
</protein>
<name>A0A1G2H2Z5_9BACT</name>
<evidence type="ECO:0000313" key="3">
    <source>
        <dbReference type="EMBL" id="OGZ56719.1"/>
    </source>
</evidence>
<keyword evidence="1" id="KW-0175">Coiled coil</keyword>
<organism evidence="3 4">
    <name type="scientific">Candidatus Ryanbacteria bacterium RIFCSPLOWO2_02_FULL_45_11c</name>
    <dbReference type="NCBI Taxonomy" id="1802128"/>
    <lineage>
        <taxon>Bacteria</taxon>
        <taxon>Candidatus Ryaniibacteriota</taxon>
    </lineage>
</organism>
<dbReference type="AlphaFoldDB" id="A0A1G2H2Z5"/>
<dbReference type="EMBL" id="MHNY01000005">
    <property type="protein sequence ID" value="OGZ56719.1"/>
    <property type="molecule type" value="Genomic_DNA"/>
</dbReference>
<comment type="caution">
    <text evidence="3">The sequence shown here is derived from an EMBL/GenBank/DDBJ whole genome shotgun (WGS) entry which is preliminary data.</text>
</comment>
<evidence type="ECO:0000256" key="2">
    <source>
        <dbReference type="SAM" id="Phobius"/>
    </source>
</evidence>
<feature type="transmembrane region" description="Helical" evidence="2">
    <location>
        <begin position="20"/>
        <end position="38"/>
    </location>
</feature>
<dbReference type="STRING" id="1802128.A3H64_02350"/>
<dbReference type="InterPro" id="IPR007060">
    <property type="entry name" value="FtsL/DivIC"/>
</dbReference>
<keyword evidence="2" id="KW-0812">Transmembrane</keyword>
<evidence type="ECO:0000256" key="1">
    <source>
        <dbReference type="SAM" id="Coils"/>
    </source>
</evidence>